<proteinExistence type="predicted"/>
<feature type="domain" description="DEAD-box RNA helicase Q" evidence="8">
    <location>
        <begin position="12"/>
        <end position="40"/>
    </location>
</feature>
<dbReference type="InterPro" id="IPR001650">
    <property type="entry name" value="Helicase_C-like"/>
</dbReference>
<name>A0A3B1BKW2_9ZZZZ</name>
<evidence type="ECO:0000259" key="7">
    <source>
        <dbReference type="PROSITE" id="PS51194"/>
    </source>
</evidence>
<evidence type="ECO:0000256" key="1">
    <source>
        <dbReference type="ARBA" id="ARBA00022741"/>
    </source>
</evidence>
<accession>A0A3B1BKW2</accession>
<reference evidence="9" key="1">
    <citation type="submission" date="2018-06" db="EMBL/GenBank/DDBJ databases">
        <authorList>
            <person name="Zhirakovskaya E."/>
        </authorList>
    </citation>
    <scope>NUCLEOTIDE SEQUENCE</scope>
</reference>
<evidence type="ECO:0000259" key="8">
    <source>
        <dbReference type="PROSITE" id="PS51195"/>
    </source>
</evidence>
<dbReference type="PANTHER" id="PTHR47959:SF1">
    <property type="entry name" value="ATP-DEPENDENT RNA HELICASE DBPA"/>
    <property type="match status" value="1"/>
</dbReference>
<dbReference type="Pfam" id="PF00270">
    <property type="entry name" value="DEAD"/>
    <property type="match status" value="1"/>
</dbReference>
<dbReference type="SUPFAM" id="SSF52540">
    <property type="entry name" value="P-loop containing nucleoside triphosphate hydrolases"/>
    <property type="match status" value="1"/>
</dbReference>
<evidence type="ECO:0000259" key="5">
    <source>
        <dbReference type="PROSITE" id="PS51192"/>
    </source>
</evidence>
<dbReference type="PROSITE" id="PS51195">
    <property type="entry name" value="Q_MOTIF"/>
    <property type="match status" value="1"/>
</dbReference>
<dbReference type="InterPro" id="IPR014014">
    <property type="entry name" value="RNA_helicase_DEAD_Q_motif"/>
</dbReference>
<dbReference type="GO" id="GO:0005829">
    <property type="term" value="C:cytosol"/>
    <property type="evidence" value="ECO:0007669"/>
    <property type="project" value="TreeGrafter"/>
</dbReference>
<dbReference type="PROSITE" id="PS00039">
    <property type="entry name" value="DEAD_ATP_HELICASE"/>
    <property type="match status" value="1"/>
</dbReference>
<dbReference type="InterPro" id="IPR050079">
    <property type="entry name" value="DEAD_box_RNA_helicase"/>
</dbReference>
<dbReference type="Gene3D" id="3.40.50.300">
    <property type="entry name" value="P-loop containing nucleotide triphosphate hydrolases"/>
    <property type="match status" value="2"/>
</dbReference>
<feature type="domain" description="Helicase C-terminal" evidence="7">
    <location>
        <begin position="241"/>
        <end position="376"/>
    </location>
</feature>
<dbReference type="CDD" id="cd18787">
    <property type="entry name" value="SF2_C_DEAD"/>
    <property type="match status" value="1"/>
</dbReference>
<keyword evidence="3 9" id="KW-0347">Helicase</keyword>
<keyword evidence="1" id="KW-0547">Nucleotide-binding</keyword>
<dbReference type="InterPro" id="IPR027417">
    <property type="entry name" value="P-loop_NTPase"/>
</dbReference>
<protein>
    <submittedName>
        <fullName evidence="9">DEAD-box ATP-dependent RNA helicase DeaD (= CshA)</fullName>
        <ecNumber evidence="9">3.6.4.13</ecNumber>
    </submittedName>
</protein>
<evidence type="ECO:0000256" key="4">
    <source>
        <dbReference type="ARBA" id="ARBA00022840"/>
    </source>
</evidence>
<dbReference type="InterPro" id="IPR014001">
    <property type="entry name" value="Helicase_ATP-bd"/>
</dbReference>
<feature type="domain" description="Helicase ATP-binding" evidence="6">
    <location>
        <begin position="2"/>
        <end position="301"/>
    </location>
</feature>
<evidence type="ECO:0000256" key="3">
    <source>
        <dbReference type="ARBA" id="ARBA00022806"/>
    </source>
</evidence>
<evidence type="ECO:0000256" key="2">
    <source>
        <dbReference type="ARBA" id="ARBA00022801"/>
    </source>
</evidence>
<dbReference type="InterPro" id="IPR000629">
    <property type="entry name" value="RNA-helicase_DEAD-box_CS"/>
</dbReference>
<dbReference type="EC" id="3.6.4.13" evidence="9"/>
<keyword evidence="4" id="KW-0067">ATP-binding</keyword>
<dbReference type="GO" id="GO:0016787">
    <property type="term" value="F:hydrolase activity"/>
    <property type="evidence" value="ECO:0007669"/>
    <property type="project" value="UniProtKB-KW"/>
</dbReference>
<dbReference type="Pfam" id="PF00271">
    <property type="entry name" value="Helicase_C"/>
    <property type="match status" value="1"/>
</dbReference>
<keyword evidence="2 9" id="KW-0378">Hydrolase</keyword>
<dbReference type="GO" id="GO:0003676">
    <property type="term" value="F:nucleic acid binding"/>
    <property type="evidence" value="ECO:0007669"/>
    <property type="project" value="InterPro"/>
</dbReference>
<dbReference type="InterPro" id="IPR011545">
    <property type="entry name" value="DEAD/DEAH_box_helicase_dom"/>
</dbReference>
<dbReference type="EMBL" id="UOGA01000141">
    <property type="protein sequence ID" value="VAX18926.1"/>
    <property type="molecule type" value="Genomic_DNA"/>
</dbReference>
<feature type="domain" description="Helicase ATP-binding" evidence="5">
    <location>
        <begin position="43"/>
        <end position="214"/>
    </location>
</feature>
<dbReference type="PROSITE" id="PS51192">
    <property type="entry name" value="HELICASE_ATP_BIND_1"/>
    <property type="match status" value="1"/>
</dbReference>
<sequence>MTEPAPAPSKEAYFADFSLGWELDKALDKMGYKTPTPIQAMAIGHGLKGRDIIGQARTGTGKTAAFALPILAKISDRRPRYPKALILAPTRELASQIRDEMVKLGEYKKMRVVAVVGGRPIDEQLRRLRKGAHVVVGTPGRILDLSDRGVLSLDHVETAVLDEADEMLDMGFIDDVEEILRRVPEDRQTFLFSATTGDRVLQIAFNHMMNPKIVRIKETEEDRSNIKEIFHLVHPSERMETLRDSIAHESEGQTLIFCRTKREVDSVAERLQSAGCSVEAIHGDYRQSRRDKVMKKFKDGAINVLVATDVAARGIHVENIATVINYRLPEDPTTYVHRIGRTGRAGKSGVAITLYTMDQKYLLNDFRRRTGAGVRR</sequence>
<dbReference type="SMART" id="SM00490">
    <property type="entry name" value="HELICc"/>
    <property type="match status" value="1"/>
</dbReference>
<organism evidence="9">
    <name type="scientific">hydrothermal vent metagenome</name>
    <dbReference type="NCBI Taxonomy" id="652676"/>
    <lineage>
        <taxon>unclassified sequences</taxon>
        <taxon>metagenomes</taxon>
        <taxon>ecological metagenomes</taxon>
    </lineage>
</organism>
<dbReference type="CDD" id="cd00268">
    <property type="entry name" value="DEADc"/>
    <property type="match status" value="1"/>
</dbReference>
<gene>
    <name evidence="9" type="ORF">MNBD_NITROSPINAE04-1121</name>
</gene>
<dbReference type="GO" id="GO:0005524">
    <property type="term" value="F:ATP binding"/>
    <property type="evidence" value="ECO:0007669"/>
    <property type="project" value="UniProtKB-KW"/>
</dbReference>
<dbReference type="AlphaFoldDB" id="A0A3B1BKW2"/>
<dbReference type="PROSITE" id="PS51194">
    <property type="entry name" value="HELICASE_CTER"/>
    <property type="match status" value="1"/>
</dbReference>
<dbReference type="GO" id="GO:0003724">
    <property type="term" value="F:RNA helicase activity"/>
    <property type="evidence" value="ECO:0007669"/>
    <property type="project" value="UniProtKB-EC"/>
</dbReference>
<dbReference type="InterPro" id="IPR014013">
    <property type="entry name" value="Helic_SF1/SF2_ATP-bd_DinG/Rad3"/>
</dbReference>
<dbReference type="PROSITE" id="PS51193">
    <property type="entry name" value="HELICASE_ATP_BIND_2"/>
    <property type="match status" value="1"/>
</dbReference>
<dbReference type="InterPro" id="IPR044742">
    <property type="entry name" value="DEAD/DEAH_RhlB"/>
</dbReference>
<dbReference type="SMART" id="SM00487">
    <property type="entry name" value="DEXDc"/>
    <property type="match status" value="1"/>
</dbReference>
<evidence type="ECO:0000313" key="9">
    <source>
        <dbReference type="EMBL" id="VAX18926.1"/>
    </source>
</evidence>
<evidence type="ECO:0000259" key="6">
    <source>
        <dbReference type="PROSITE" id="PS51193"/>
    </source>
</evidence>
<dbReference type="PANTHER" id="PTHR47959">
    <property type="entry name" value="ATP-DEPENDENT RNA HELICASE RHLE-RELATED"/>
    <property type="match status" value="1"/>
</dbReference>